<sequence>MLVADLADLYKNTTDADLRYMALREHVLAVRTPTDEKNTQELMSRVLIPALHDETSAVRELVSTQVIPHVARVNPELAEEYVVVPLCVELQRCAIGNTSANATDAPHTLQALQNVVRQTQWHYNSSEALDNYVGYLSGARERPYIAWESLALLLESAPANHVTAQTYHSLYALALEDKRAATFRPLQIATSKVSPDIVKSAFLKHELTEPHCALLAHTTKEKYAFKDCYEDLITFVLRNLPKPDQYSDLYEILINLLVWMEQPKMGPTCQLKLQLWNRTIALCDNVLVQSQAEAQSDSDDIDSENDAYLAELSDNEDEVLEFDDDEETSQLDYVLKLLVLTAYDIPLETQKLMMKTDLKMESLLELVRSKNIGYDVLVEQFSDAVDSSLIAEMPLEFVQKLPNTPLIINRIESLTGESQLPSDVNFENVKDIVLGIPQLFNNTQKDIVYFIQNNLSIETDDLLRLQEAVELASLACKREEFLAAHDNLALSLLPHLKPNKAFIKTIKVGNMKQNIDDGVTLRLNCYALLQQLNISYGVKCLLLQECIERGLKDEALVKESAVSLLLETLHNAWTELRIRDNIWLRETLLPRLIERIDKFYGSPLQASATSQQIAERERSIRCMDRLKLSVDQYITVTTDEPDVPL</sequence>
<accession>A0A1G4MFM0</accession>
<dbReference type="InterPro" id="IPR013932">
    <property type="entry name" value="TATA-bd_TIP120"/>
</dbReference>
<keyword evidence="3" id="KW-1185">Reference proteome</keyword>
<reference evidence="3" key="1">
    <citation type="submission" date="2016-03" db="EMBL/GenBank/DDBJ databases">
        <authorList>
            <person name="Devillers H."/>
        </authorList>
    </citation>
    <scope>NUCLEOTIDE SEQUENCE [LARGE SCALE GENOMIC DNA]</scope>
</reference>
<proteinExistence type="predicted"/>
<feature type="domain" description="TATA-binding protein interacting (TIP20)" evidence="1">
    <location>
        <begin position="487"/>
        <end position="632"/>
    </location>
</feature>
<dbReference type="AlphaFoldDB" id="A0A1G4MFM0"/>
<dbReference type="InterPro" id="IPR011989">
    <property type="entry name" value="ARM-like"/>
</dbReference>
<evidence type="ECO:0000313" key="2">
    <source>
        <dbReference type="EMBL" id="SCW02640.1"/>
    </source>
</evidence>
<evidence type="ECO:0000259" key="1">
    <source>
        <dbReference type="Pfam" id="PF08623"/>
    </source>
</evidence>
<evidence type="ECO:0000313" key="3">
    <source>
        <dbReference type="Proteomes" id="UP000190831"/>
    </source>
</evidence>
<organism evidence="2 3">
    <name type="scientific">Lachancea fermentati</name>
    <name type="common">Zygosaccharomyces fermentati</name>
    <dbReference type="NCBI Taxonomy" id="4955"/>
    <lineage>
        <taxon>Eukaryota</taxon>
        <taxon>Fungi</taxon>
        <taxon>Dikarya</taxon>
        <taxon>Ascomycota</taxon>
        <taxon>Saccharomycotina</taxon>
        <taxon>Saccharomycetes</taxon>
        <taxon>Saccharomycetales</taxon>
        <taxon>Saccharomycetaceae</taxon>
        <taxon>Lachancea</taxon>
    </lineage>
</organism>
<protein>
    <submittedName>
        <fullName evidence="2">LAFE_0F11078g1_1</fullName>
    </submittedName>
</protein>
<gene>
    <name evidence="2" type="ORF">LAFE_0F11078G</name>
</gene>
<name>A0A1G4MFM0_LACFM</name>
<dbReference type="EMBL" id="LT598490">
    <property type="protein sequence ID" value="SCW02640.1"/>
    <property type="molecule type" value="Genomic_DNA"/>
</dbReference>
<dbReference type="Pfam" id="PF08623">
    <property type="entry name" value="TIP120"/>
    <property type="match status" value="1"/>
</dbReference>
<dbReference type="OrthoDB" id="4034650at2759"/>
<dbReference type="Gene3D" id="1.25.10.10">
    <property type="entry name" value="Leucine-rich Repeat Variant"/>
    <property type="match status" value="1"/>
</dbReference>
<dbReference type="Proteomes" id="UP000190831">
    <property type="component" value="Chromosome F"/>
</dbReference>
<dbReference type="OMA" id="WPNIRIR"/>